<dbReference type="AlphaFoldDB" id="A0A8J2J0F8"/>
<accession>A0A8J2J0F8</accession>
<dbReference type="EMBL" id="CAJVCH010001670">
    <property type="protein sequence ID" value="CAG7640314.1"/>
    <property type="molecule type" value="Genomic_DNA"/>
</dbReference>
<evidence type="ECO:0000313" key="2">
    <source>
        <dbReference type="EMBL" id="CAG7640314.1"/>
    </source>
</evidence>
<dbReference type="PANTHER" id="PTHR36845">
    <property type="entry name" value="HYDROLASE, PUTATIVE (AFU_ORTHOLOGUE AFUA_7G05090)-RELATED"/>
    <property type="match status" value="1"/>
</dbReference>
<name>A0A8J2J0F8_9HEXA</name>
<dbReference type="InterPro" id="IPR052369">
    <property type="entry name" value="UG_Glycosaminoglycan_Hydrolase"/>
</dbReference>
<proteinExistence type="predicted"/>
<dbReference type="OrthoDB" id="2317065at2759"/>
<evidence type="ECO:0000256" key="1">
    <source>
        <dbReference type="ARBA" id="ARBA00022801"/>
    </source>
</evidence>
<keyword evidence="1" id="KW-0378">Hydrolase</keyword>
<organism evidence="2 3">
    <name type="scientific">Allacma fusca</name>
    <dbReference type="NCBI Taxonomy" id="39272"/>
    <lineage>
        <taxon>Eukaryota</taxon>
        <taxon>Metazoa</taxon>
        <taxon>Ecdysozoa</taxon>
        <taxon>Arthropoda</taxon>
        <taxon>Hexapoda</taxon>
        <taxon>Collembola</taxon>
        <taxon>Symphypleona</taxon>
        <taxon>Sminthuridae</taxon>
        <taxon>Allacma</taxon>
    </lineage>
</organism>
<dbReference type="Proteomes" id="UP000708208">
    <property type="component" value="Unassembled WGS sequence"/>
</dbReference>
<keyword evidence="3" id="KW-1185">Reference proteome</keyword>
<reference evidence="2" key="1">
    <citation type="submission" date="2021-06" db="EMBL/GenBank/DDBJ databases">
        <authorList>
            <person name="Hodson N. C."/>
            <person name="Mongue J. A."/>
            <person name="Jaron S. K."/>
        </authorList>
    </citation>
    <scope>NUCLEOTIDE SEQUENCE</scope>
</reference>
<comment type="caution">
    <text evidence="2">The sequence shown here is derived from an EMBL/GenBank/DDBJ whole genome shotgun (WGS) entry which is preliminary data.</text>
</comment>
<gene>
    <name evidence="2" type="ORF">AFUS01_LOCUS386</name>
</gene>
<dbReference type="PANTHER" id="PTHR36845:SF1">
    <property type="entry name" value="HYDROLASE, PUTATIVE (AFU_ORTHOLOGUE AFUA_7G05090)-RELATED"/>
    <property type="match status" value="1"/>
</dbReference>
<protein>
    <submittedName>
        <fullName evidence="2">Uncharacterized protein</fullName>
    </submittedName>
</protein>
<evidence type="ECO:0000313" key="3">
    <source>
        <dbReference type="Proteomes" id="UP000708208"/>
    </source>
</evidence>
<sequence>MVRQQLLGLRDVLQDEFPSSHVCAINCGYWDRCWGRLEPKLRDTIAYACEKYSVVLGQNPPAQGRNPHSGKPISTFWDDTVNFSGWVVGFFSPGILWLLYDVTLDTKWSNVAVNSQEGLQFGFGEDQGWEDTIIQAAHSLCTRFLSIAGVIRSWNQGLMGECTVIIDNMMNLNLLYKACSLTGNQTFCNVADSHTNKTILNPFRPDYSTYHVVAYSQSWVIVGFVETAQWTGSSVFLDVATRAADLFIERLPEDMIPFWEFDAGLVPGCHPRDTSAAAICHRCLRFTPTVPGERG</sequence>
<dbReference type="GO" id="GO:0052757">
    <property type="term" value="F:chondroitin hydrolase activity"/>
    <property type="evidence" value="ECO:0007669"/>
    <property type="project" value="TreeGrafter"/>
</dbReference>
<dbReference type="GO" id="GO:0000272">
    <property type="term" value="P:polysaccharide catabolic process"/>
    <property type="evidence" value="ECO:0007669"/>
    <property type="project" value="TreeGrafter"/>
</dbReference>